<evidence type="ECO:0000256" key="1">
    <source>
        <dbReference type="SAM" id="Phobius"/>
    </source>
</evidence>
<comment type="caution">
    <text evidence="2">The sequence shown here is derived from an EMBL/GenBank/DDBJ whole genome shotgun (WGS) entry which is preliminary data.</text>
</comment>
<protein>
    <submittedName>
        <fullName evidence="2">Uncharacterized protein</fullName>
    </submittedName>
</protein>
<dbReference type="InParanoid" id="A0A0V1BL40"/>
<reference evidence="2 3" key="1">
    <citation type="submission" date="2015-01" db="EMBL/GenBank/DDBJ databases">
        <title>Evolution of Trichinella species and genotypes.</title>
        <authorList>
            <person name="Korhonen P.K."/>
            <person name="Edoardo P."/>
            <person name="Giuseppe L.R."/>
            <person name="Gasser R.B."/>
        </authorList>
    </citation>
    <scope>NUCLEOTIDE SEQUENCE [LARGE SCALE GENOMIC DNA]</scope>
    <source>
        <strain evidence="2">ISS3</strain>
    </source>
</reference>
<keyword evidence="3" id="KW-1185">Reference proteome</keyword>
<keyword evidence="1" id="KW-0812">Transmembrane</keyword>
<keyword evidence="1" id="KW-0472">Membrane</keyword>
<sequence length="66" mass="7737">MNFMLLGIYGKRCPQFAAFRLKFTFVLFEMGGIVNSIVVVVVVDSLQFYFDSFAHQFSFLRRILFN</sequence>
<evidence type="ECO:0000313" key="3">
    <source>
        <dbReference type="Proteomes" id="UP000054776"/>
    </source>
</evidence>
<proteinExistence type="predicted"/>
<evidence type="ECO:0000313" key="2">
    <source>
        <dbReference type="EMBL" id="KRY37550.1"/>
    </source>
</evidence>
<feature type="transmembrane region" description="Helical" evidence="1">
    <location>
        <begin position="21"/>
        <end position="43"/>
    </location>
</feature>
<gene>
    <name evidence="2" type="ORF">T01_2021</name>
</gene>
<organism evidence="2 3">
    <name type="scientific">Trichinella spiralis</name>
    <name type="common">Trichina worm</name>
    <dbReference type="NCBI Taxonomy" id="6334"/>
    <lineage>
        <taxon>Eukaryota</taxon>
        <taxon>Metazoa</taxon>
        <taxon>Ecdysozoa</taxon>
        <taxon>Nematoda</taxon>
        <taxon>Enoplea</taxon>
        <taxon>Dorylaimia</taxon>
        <taxon>Trichinellida</taxon>
        <taxon>Trichinellidae</taxon>
        <taxon>Trichinella</taxon>
    </lineage>
</organism>
<dbReference type="AlphaFoldDB" id="A0A0V1BL40"/>
<accession>A0A0V1BL40</accession>
<dbReference type="Proteomes" id="UP000054776">
    <property type="component" value="Unassembled WGS sequence"/>
</dbReference>
<keyword evidence="1" id="KW-1133">Transmembrane helix</keyword>
<dbReference type="EMBL" id="JYDH01000032">
    <property type="protein sequence ID" value="KRY37550.1"/>
    <property type="molecule type" value="Genomic_DNA"/>
</dbReference>
<name>A0A0V1BL40_TRISP</name>